<name>A0AAN9K0Y9_CANGL</name>
<dbReference type="Proteomes" id="UP001367508">
    <property type="component" value="Unassembled WGS sequence"/>
</dbReference>
<dbReference type="EMBL" id="JAYMYQ010000010">
    <property type="protein sequence ID" value="KAK7307567.1"/>
    <property type="molecule type" value="Genomic_DNA"/>
</dbReference>
<keyword evidence="2" id="KW-1185">Reference proteome</keyword>
<gene>
    <name evidence="1" type="ORF">VNO77_40756</name>
</gene>
<sequence length="147" mass="16432">MGDKTGKFSLSSWRISLSSLNFSWEDPFSIALYSFGLPPPAKEDSTFALYLPQFLPDSLSRITEVSSFNSLPLGRGFSTRILSLLNLVLWKLNSVQIDRVAVLEGTLVLYFKALKSYNKHVKSKIEEVDIGSIFIHLNCALGLVTEQ</sequence>
<comment type="caution">
    <text evidence="1">The sequence shown here is derived from an EMBL/GenBank/DDBJ whole genome shotgun (WGS) entry which is preliminary data.</text>
</comment>
<reference evidence="1 2" key="1">
    <citation type="submission" date="2024-01" db="EMBL/GenBank/DDBJ databases">
        <title>The genomes of 5 underutilized Papilionoideae crops provide insights into root nodulation and disease resistanc.</title>
        <authorList>
            <person name="Jiang F."/>
        </authorList>
    </citation>
    <scope>NUCLEOTIDE SEQUENCE [LARGE SCALE GENOMIC DNA]</scope>
    <source>
        <strain evidence="1">LVBAO_FW01</strain>
        <tissue evidence="1">Leaves</tissue>
    </source>
</reference>
<dbReference type="AlphaFoldDB" id="A0AAN9K0Y9"/>
<evidence type="ECO:0000313" key="2">
    <source>
        <dbReference type="Proteomes" id="UP001367508"/>
    </source>
</evidence>
<accession>A0AAN9K0Y9</accession>
<protein>
    <submittedName>
        <fullName evidence="1">Uncharacterized protein</fullName>
    </submittedName>
</protein>
<evidence type="ECO:0000313" key="1">
    <source>
        <dbReference type="EMBL" id="KAK7307567.1"/>
    </source>
</evidence>
<organism evidence="1 2">
    <name type="scientific">Canavalia gladiata</name>
    <name type="common">Sword bean</name>
    <name type="synonym">Dolichos gladiatus</name>
    <dbReference type="NCBI Taxonomy" id="3824"/>
    <lineage>
        <taxon>Eukaryota</taxon>
        <taxon>Viridiplantae</taxon>
        <taxon>Streptophyta</taxon>
        <taxon>Embryophyta</taxon>
        <taxon>Tracheophyta</taxon>
        <taxon>Spermatophyta</taxon>
        <taxon>Magnoliopsida</taxon>
        <taxon>eudicotyledons</taxon>
        <taxon>Gunneridae</taxon>
        <taxon>Pentapetalae</taxon>
        <taxon>rosids</taxon>
        <taxon>fabids</taxon>
        <taxon>Fabales</taxon>
        <taxon>Fabaceae</taxon>
        <taxon>Papilionoideae</taxon>
        <taxon>50 kb inversion clade</taxon>
        <taxon>NPAAA clade</taxon>
        <taxon>indigoferoid/millettioid clade</taxon>
        <taxon>Phaseoleae</taxon>
        <taxon>Canavalia</taxon>
    </lineage>
</organism>
<proteinExistence type="predicted"/>